<dbReference type="InterPro" id="IPR044859">
    <property type="entry name" value="Allene_oxi_cyc_Dirigent"/>
</dbReference>
<dbReference type="Gene3D" id="2.40.480.10">
    <property type="entry name" value="Allene oxide cyclase-like"/>
    <property type="match status" value="1"/>
</dbReference>
<comment type="function">
    <text evidence="4">Dirigent proteins impart stereoselectivity on the phenoxy radical-coupling reaction, yielding optically active lignans from two molecules of coniferyl alcohol in the biosynthesis of lignans, flavonolignans, and alkaloids and thus plays a central role in plant secondary metabolism.</text>
</comment>
<dbReference type="Pfam" id="PF03018">
    <property type="entry name" value="Dirigent"/>
    <property type="match status" value="1"/>
</dbReference>
<dbReference type="AlphaFoldDB" id="A0A176VCQ5"/>
<evidence type="ECO:0000256" key="4">
    <source>
        <dbReference type="RuleBase" id="RU363099"/>
    </source>
</evidence>
<dbReference type="GO" id="GO:0009699">
    <property type="term" value="P:phenylpropanoid biosynthetic process"/>
    <property type="evidence" value="ECO:0007669"/>
    <property type="project" value="UniProtKB-ARBA"/>
</dbReference>
<comment type="subunit">
    <text evidence="2 4">Homodimer.</text>
</comment>
<proteinExistence type="inferred from homology"/>
<keyword evidence="4" id="KW-0052">Apoplast</keyword>
<gene>
    <name evidence="5" type="ORF">AXG93_406s1090</name>
</gene>
<comment type="similarity">
    <text evidence="1 4">Belongs to the plant dirigent protein family.</text>
</comment>
<keyword evidence="3 4" id="KW-0964">Secreted</keyword>
<evidence type="ECO:0000313" key="6">
    <source>
        <dbReference type="Proteomes" id="UP000077202"/>
    </source>
</evidence>
<sequence length="259" mass="28494">MWAKSTLDCSDDVPSMGLPCLDSLTGTVTKTNYHFPTYKQDVVDASCEFVRGIQIQLANLQNNTSLLYLDRSSFYKVMKMAPSAVKFQACTGLLLVAIAISFNGGVVEARRHTEYKQLEFYLHEQFVSEPGYPATDLLAASATGNTSTYAFGNLGISEQVVREGASNTSTIIGRAPGTFQPNKEERTFALYKLITLQTQEWNGTLVVFCDWLGLADSNEWTVVGGTGTFRMMRGYAINTKAAGAAGTNSITFKWEVFLY</sequence>
<evidence type="ECO:0000256" key="1">
    <source>
        <dbReference type="ARBA" id="ARBA00010746"/>
    </source>
</evidence>
<accession>A0A176VCQ5</accession>
<dbReference type="GO" id="GO:0048046">
    <property type="term" value="C:apoplast"/>
    <property type="evidence" value="ECO:0007669"/>
    <property type="project" value="UniProtKB-SubCell"/>
</dbReference>
<reference evidence="5" key="1">
    <citation type="submission" date="2016-03" db="EMBL/GenBank/DDBJ databases">
        <title>Mechanisms controlling the formation of the plant cell surface in tip-growing cells are functionally conserved among land plants.</title>
        <authorList>
            <person name="Honkanen S."/>
            <person name="Jones V.A."/>
            <person name="Morieri G."/>
            <person name="Champion C."/>
            <person name="Hetherington A.J."/>
            <person name="Kelly S."/>
            <person name="Saint-Marcoux D."/>
            <person name="Proust H."/>
            <person name="Prescott H."/>
            <person name="Dolan L."/>
        </authorList>
    </citation>
    <scope>NUCLEOTIDE SEQUENCE [LARGE SCALE GENOMIC DNA]</scope>
    <source>
        <tissue evidence="5">Whole gametophyte</tissue>
    </source>
</reference>
<dbReference type="PANTHER" id="PTHR21495">
    <property type="entry name" value="NUCLEOPORIN-RELATED"/>
    <property type="match status" value="1"/>
</dbReference>
<organism evidence="5 6">
    <name type="scientific">Marchantia polymorpha subsp. ruderalis</name>
    <dbReference type="NCBI Taxonomy" id="1480154"/>
    <lineage>
        <taxon>Eukaryota</taxon>
        <taxon>Viridiplantae</taxon>
        <taxon>Streptophyta</taxon>
        <taxon>Embryophyta</taxon>
        <taxon>Marchantiophyta</taxon>
        <taxon>Marchantiopsida</taxon>
        <taxon>Marchantiidae</taxon>
        <taxon>Marchantiales</taxon>
        <taxon>Marchantiaceae</taxon>
        <taxon>Marchantia</taxon>
    </lineage>
</organism>
<dbReference type="EMBL" id="LVLJ01004128">
    <property type="protein sequence ID" value="OAE18142.1"/>
    <property type="molecule type" value="Genomic_DNA"/>
</dbReference>
<evidence type="ECO:0000256" key="3">
    <source>
        <dbReference type="ARBA" id="ARBA00022525"/>
    </source>
</evidence>
<keyword evidence="6" id="KW-1185">Reference proteome</keyword>
<dbReference type="Proteomes" id="UP000077202">
    <property type="component" value="Unassembled WGS sequence"/>
</dbReference>
<name>A0A176VCQ5_MARPO</name>
<evidence type="ECO:0000313" key="5">
    <source>
        <dbReference type="EMBL" id="OAE18142.1"/>
    </source>
</evidence>
<evidence type="ECO:0000256" key="2">
    <source>
        <dbReference type="ARBA" id="ARBA00011738"/>
    </source>
</evidence>
<dbReference type="InterPro" id="IPR004265">
    <property type="entry name" value="Dirigent"/>
</dbReference>
<comment type="caution">
    <text evidence="5">The sequence shown here is derived from an EMBL/GenBank/DDBJ whole genome shotgun (WGS) entry which is preliminary data.</text>
</comment>
<protein>
    <recommendedName>
        <fullName evidence="4">Dirigent protein</fullName>
    </recommendedName>
</protein>
<comment type="subcellular location">
    <subcellularLocation>
        <location evidence="4">Secreted</location>
        <location evidence="4">Extracellular space</location>
        <location evidence="4">Apoplast</location>
    </subcellularLocation>
</comment>